<keyword evidence="6" id="KW-0732">Signal</keyword>
<feature type="compositionally biased region" description="Polar residues" evidence="5">
    <location>
        <begin position="211"/>
        <end position="220"/>
    </location>
</feature>
<name>A0A2J7RN54_9NEOP</name>
<evidence type="ECO:0000256" key="1">
    <source>
        <dbReference type="ARBA" id="ARBA00004496"/>
    </source>
</evidence>
<comment type="caution">
    <text evidence="7">The sequence shown here is derived from an EMBL/GenBank/DDBJ whole genome shotgun (WGS) entry which is preliminary data.</text>
</comment>
<feature type="compositionally biased region" description="Basic and acidic residues" evidence="5">
    <location>
        <begin position="454"/>
        <end position="463"/>
    </location>
</feature>
<evidence type="ECO:0000256" key="6">
    <source>
        <dbReference type="SAM" id="SignalP"/>
    </source>
</evidence>
<evidence type="ECO:0000256" key="5">
    <source>
        <dbReference type="SAM" id="MobiDB-lite"/>
    </source>
</evidence>
<reference evidence="7 8" key="1">
    <citation type="submission" date="2017-12" db="EMBL/GenBank/DDBJ databases">
        <title>Hemimetabolous genomes reveal molecular basis of termite eusociality.</title>
        <authorList>
            <person name="Harrison M.C."/>
            <person name="Jongepier E."/>
            <person name="Robertson H.M."/>
            <person name="Arning N."/>
            <person name="Bitard-Feildel T."/>
            <person name="Chao H."/>
            <person name="Childers C.P."/>
            <person name="Dinh H."/>
            <person name="Doddapaneni H."/>
            <person name="Dugan S."/>
            <person name="Gowin J."/>
            <person name="Greiner C."/>
            <person name="Han Y."/>
            <person name="Hu H."/>
            <person name="Hughes D.S.T."/>
            <person name="Huylmans A.-K."/>
            <person name="Kemena C."/>
            <person name="Kremer L.P.M."/>
            <person name="Lee S.L."/>
            <person name="Lopez-Ezquerra A."/>
            <person name="Mallet L."/>
            <person name="Monroy-Kuhn J.M."/>
            <person name="Moser A."/>
            <person name="Murali S.C."/>
            <person name="Muzny D.M."/>
            <person name="Otani S."/>
            <person name="Piulachs M.-D."/>
            <person name="Poelchau M."/>
            <person name="Qu J."/>
            <person name="Schaub F."/>
            <person name="Wada-Katsumata A."/>
            <person name="Worley K.C."/>
            <person name="Xie Q."/>
            <person name="Ylla G."/>
            <person name="Poulsen M."/>
            <person name="Gibbs R.A."/>
            <person name="Schal C."/>
            <person name="Richards S."/>
            <person name="Belles X."/>
            <person name="Korb J."/>
            <person name="Bornberg-Bauer E."/>
        </authorList>
    </citation>
    <scope>NUCLEOTIDE SEQUENCE [LARGE SCALE GENOMIC DNA]</scope>
    <source>
        <tissue evidence="7">Whole body</tissue>
    </source>
</reference>
<feature type="signal peptide" evidence="6">
    <location>
        <begin position="1"/>
        <end position="20"/>
    </location>
</feature>
<feature type="compositionally biased region" description="Polar residues" evidence="5">
    <location>
        <begin position="825"/>
        <end position="838"/>
    </location>
</feature>
<dbReference type="PANTHER" id="PTHR24217:SF0">
    <property type="entry name" value="PDZ DOMAIN-CONTAINING PROTEIN"/>
    <property type="match status" value="1"/>
</dbReference>
<proteinExistence type="inferred from homology"/>
<feature type="compositionally biased region" description="Polar residues" evidence="5">
    <location>
        <begin position="183"/>
        <end position="195"/>
    </location>
</feature>
<feature type="region of interest" description="Disordered" evidence="5">
    <location>
        <begin position="799"/>
        <end position="838"/>
    </location>
</feature>
<evidence type="ECO:0008006" key="9">
    <source>
        <dbReference type="Google" id="ProtNLM"/>
    </source>
</evidence>
<dbReference type="GO" id="GO:0015629">
    <property type="term" value="C:actin cytoskeleton"/>
    <property type="evidence" value="ECO:0007669"/>
    <property type="project" value="TreeGrafter"/>
</dbReference>
<feature type="region of interest" description="Disordered" evidence="5">
    <location>
        <begin position="71"/>
        <end position="251"/>
    </location>
</feature>
<feature type="compositionally biased region" description="Polar residues" evidence="5">
    <location>
        <begin position="336"/>
        <end position="362"/>
    </location>
</feature>
<dbReference type="STRING" id="105785.A0A2J7RN54"/>
<keyword evidence="8" id="KW-1185">Reference proteome</keyword>
<evidence type="ECO:0000256" key="4">
    <source>
        <dbReference type="ARBA" id="ARBA00038161"/>
    </source>
</evidence>
<dbReference type="GO" id="GO:0032233">
    <property type="term" value="P:positive regulation of actin filament bundle assembly"/>
    <property type="evidence" value="ECO:0007669"/>
    <property type="project" value="TreeGrafter"/>
</dbReference>
<dbReference type="OrthoDB" id="300641at2759"/>
<dbReference type="Proteomes" id="UP000235965">
    <property type="component" value="Unassembled WGS sequence"/>
</dbReference>
<evidence type="ECO:0000313" key="8">
    <source>
        <dbReference type="Proteomes" id="UP000235965"/>
    </source>
</evidence>
<dbReference type="PANTHER" id="PTHR24217">
    <property type="entry name" value="PUTATIVE-RELATED"/>
    <property type="match status" value="1"/>
</dbReference>
<sequence>MIRCFLKVLWDLLLTIFGLKERVLQTHNIQAPSVKRDNSKRQDSAKKILPFTSCNTQSSIDKMSQLVPSGGSTVVAQEQSSSVASSSSEVTKEIGNTKIQEKSSEFQSEEVSKLVQESNRSISTSSTHIVSSSTSSVSSSVTAKHVSSSSIGIEGSSQDKALDANGNHMPEASSMLPSGDPAPQQQVYEAESSQEYFKREEDGKVLEEHSASAQQETVTGNLEPRETSEPVQEATAAKQQEETVVNGSRTTEIQQESIKNTLKEIISEIEDAVVSEVISDSSVVTNKVTEETEGTEEEKVTKRFYDKQTSTSTLEESINASKQISQELNQVLGNKKTTAPSQQNGEAHVTNGDSTQAQQDDSQPGDGLFHQKPIDLEKLFTPASDSGEATPSRNRKMFASSSFYKPSLHPTVEDQVELARRISQSLSDISNQQSKGQSMYVNRKKRSVKWVHEGLEDGGKSETDVPETPGDENLSFKNPNIGPQEMKFHDENRSILKLVMDPRGQVQDLNSLRRQGYNIETGSMSPEVAFDLVRDLNAPKGKGAELFAKRRKKSEKWVVDETTVKSASSSNITTTELISTSSTVTQQQQGSKLPPIPTYLNESTKRVEVMQKLNEIQERFTQPRIRIVKSPWEAALETGSVDTAFQEVPPVLTPRGFVAAPTQDTFESLYNMPQPQQQASTTSITKNAFNYEPPPAVPAKTHTLTYQQRISEPRKEFLYKPKAPQGWNVGQQQQTYGFKEINLSTSATQPAKSTATASATNSLAEEVISTTSISAATSAPATVPTPTFRPSTPFSVYIPGTPTAGSPPQTPVLTTATAPPPASTGNVVPSSNTDIPSMTSTEDIKVVKEYLEQNRPSQTKQEVSIAQEDIQTQQEDFTQIETRTENIMSFHQSSVQQEQVSGRPNFKIEEQSLGHITDPECSFAHIQSGSEHAGAFPFTDEDIPQVQAASSKTSQHNSSSVEYSKIYRHEVINEESDTLYKTKPIKSLIQTFEQNSRPPMKYKQIQKEGANIVKNMPAQHKREAAPSQAPILNGNIYYVASTHVETRQFGPQPAEITTQKVKGYETSETQFQKFSSFVSSEQQQILNKRQEQSSSIQTFQSKSLHCSEASQQQLLTQITGSAPVAVPATMNYLSQRQEPPAPAVGPATTLTPSRNFYAKLNNYNTAARGWGQGFDYYRPVTFNPTKQAYTA</sequence>
<accession>A0A2J7RN54</accession>
<organism evidence="7 8">
    <name type="scientific">Cryptotermes secundus</name>
    <dbReference type="NCBI Taxonomy" id="105785"/>
    <lineage>
        <taxon>Eukaryota</taxon>
        <taxon>Metazoa</taxon>
        <taxon>Ecdysozoa</taxon>
        <taxon>Arthropoda</taxon>
        <taxon>Hexapoda</taxon>
        <taxon>Insecta</taxon>
        <taxon>Pterygota</taxon>
        <taxon>Neoptera</taxon>
        <taxon>Polyneoptera</taxon>
        <taxon>Dictyoptera</taxon>
        <taxon>Blattodea</taxon>
        <taxon>Blattoidea</taxon>
        <taxon>Termitoidae</taxon>
        <taxon>Kalotermitidae</taxon>
        <taxon>Cryptotermitinae</taxon>
        <taxon>Cryptotermes</taxon>
    </lineage>
</organism>
<feature type="region of interest" description="Disordered" evidence="5">
    <location>
        <begin position="336"/>
        <end position="371"/>
    </location>
</feature>
<dbReference type="GO" id="GO:0005634">
    <property type="term" value="C:nucleus"/>
    <property type="evidence" value="ECO:0007669"/>
    <property type="project" value="TreeGrafter"/>
</dbReference>
<protein>
    <recommendedName>
        <fullName evidence="9">Zasp-like motif domain-containing protein</fullName>
    </recommendedName>
</protein>
<feature type="compositionally biased region" description="Polar residues" evidence="5">
    <location>
        <begin position="242"/>
        <end position="251"/>
    </location>
</feature>
<gene>
    <name evidence="7" type="ORF">B7P43_G05531</name>
</gene>
<dbReference type="GO" id="GO:0003779">
    <property type="term" value="F:actin binding"/>
    <property type="evidence" value="ECO:0007669"/>
    <property type="project" value="TreeGrafter"/>
</dbReference>
<feature type="compositionally biased region" description="Low complexity" evidence="5">
    <location>
        <begin position="72"/>
        <end position="89"/>
    </location>
</feature>
<comment type="subcellular location">
    <subcellularLocation>
        <location evidence="1">Cytoplasm</location>
    </subcellularLocation>
</comment>
<keyword evidence="2" id="KW-0963">Cytoplasm</keyword>
<dbReference type="AlphaFoldDB" id="A0A2J7RN54"/>
<evidence type="ECO:0000256" key="3">
    <source>
        <dbReference type="ARBA" id="ARBA00022553"/>
    </source>
</evidence>
<feature type="region of interest" description="Disordered" evidence="5">
    <location>
        <begin position="454"/>
        <end position="483"/>
    </location>
</feature>
<feature type="compositionally biased region" description="Low complexity" evidence="5">
    <location>
        <begin position="121"/>
        <end position="156"/>
    </location>
</feature>
<dbReference type="InterPro" id="IPR051976">
    <property type="entry name" value="Synaptopodin_domain"/>
</dbReference>
<evidence type="ECO:0000256" key="2">
    <source>
        <dbReference type="ARBA" id="ARBA00022490"/>
    </source>
</evidence>
<evidence type="ECO:0000313" key="7">
    <source>
        <dbReference type="EMBL" id="PNF42271.1"/>
    </source>
</evidence>
<dbReference type="InParanoid" id="A0A2J7RN54"/>
<comment type="similarity">
    <text evidence="4">Belongs to the synaptopodin family.</text>
</comment>
<feature type="chain" id="PRO_5014430828" description="Zasp-like motif domain-containing protein" evidence="6">
    <location>
        <begin position="21"/>
        <end position="1191"/>
    </location>
</feature>
<feature type="compositionally biased region" description="Basic and acidic residues" evidence="5">
    <location>
        <begin position="196"/>
        <end position="210"/>
    </location>
</feature>
<dbReference type="EMBL" id="NEVH01002545">
    <property type="protein sequence ID" value="PNF42271.1"/>
    <property type="molecule type" value="Genomic_DNA"/>
</dbReference>
<dbReference type="GO" id="GO:0030018">
    <property type="term" value="C:Z disc"/>
    <property type="evidence" value="ECO:0007669"/>
    <property type="project" value="TreeGrafter"/>
</dbReference>
<keyword evidence="3" id="KW-0597">Phosphoprotein</keyword>